<gene>
    <name evidence="1" type="ORF">A0H81_07356</name>
</gene>
<reference evidence="1 2" key="1">
    <citation type="submission" date="2016-03" db="EMBL/GenBank/DDBJ databases">
        <title>Whole genome sequencing of Grifola frondosa 9006-11.</title>
        <authorList>
            <person name="Min B."/>
            <person name="Park H."/>
            <person name="Kim J.-G."/>
            <person name="Cho H."/>
            <person name="Oh Y.-L."/>
            <person name="Kong W.-S."/>
            <person name="Choi I.-G."/>
        </authorList>
    </citation>
    <scope>NUCLEOTIDE SEQUENCE [LARGE SCALE GENOMIC DNA]</scope>
    <source>
        <strain evidence="1 2">9006-11</strain>
    </source>
</reference>
<evidence type="ECO:0000313" key="2">
    <source>
        <dbReference type="Proteomes" id="UP000092993"/>
    </source>
</evidence>
<name>A0A1C7M710_GRIFR</name>
<evidence type="ECO:0000313" key="1">
    <source>
        <dbReference type="EMBL" id="OBZ72721.1"/>
    </source>
</evidence>
<sequence>MCGHHLYHSPTIFQSKVPIEEKHGKPGACVRSHRRYRLAAREIVGSRSARGGDARDLERCAVSRGHGNGDIARVV</sequence>
<comment type="caution">
    <text evidence="1">The sequence shown here is derived from an EMBL/GenBank/DDBJ whole genome shotgun (WGS) entry which is preliminary data.</text>
</comment>
<protein>
    <submittedName>
        <fullName evidence="1">Uncharacterized protein</fullName>
    </submittedName>
</protein>
<proteinExistence type="predicted"/>
<dbReference type="EMBL" id="LUGG01000009">
    <property type="protein sequence ID" value="OBZ72721.1"/>
    <property type="molecule type" value="Genomic_DNA"/>
</dbReference>
<dbReference type="Proteomes" id="UP000092993">
    <property type="component" value="Unassembled WGS sequence"/>
</dbReference>
<accession>A0A1C7M710</accession>
<organism evidence="1 2">
    <name type="scientific">Grifola frondosa</name>
    <name type="common">Maitake</name>
    <name type="synonym">Polyporus frondosus</name>
    <dbReference type="NCBI Taxonomy" id="5627"/>
    <lineage>
        <taxon>Eukaryota</taxon>
        <taxon>Fungi</taxon>
        <taxon>Dikarya</taxon>
        <taxon>Basidiomycota</taxon>
        <taxon>Agaricomycotina</taxon>
        <taxon>Agaricomycetes</taxon>
        <taxon>Polyporales</taxon>
        <taxon>Grifolaceae</taxon>
        <taxon>Grifola</taxon>
    </lineage>
</organism>
<dbReference type="AlphaFoldDB" id="A0A1C7M710"/>
<keyword evidence="2" id="KW-1185">Reference proteome</keyword>